<evidence type="ECO:0000313" key="6">
    <source>
        <dbReference type="Proteomes" id="UP000270678"/>
    </source>
</evidence>
<dbReference type="GO" id="GO:0005975">
    <property type="term" value="P:carbohydrate metabolic process"/>
    <property type="evidence" value="ECO:0007669"/>
    <property type="project" value="InterPro"/>
</dbReference>
<dbReference type="RefSeq" id="WP_126997091.1">
    <property type="nucleotide sequence ID" value="NZ_CP034346.1"/>
</dbReference>
<comment type="function">
    <text evidence="4">Catalyzes the reversible epimerization of cellobiose to 4-O-beta-D-glucopyranosyl-D-mannose (Glc-Man).</text>
</comment>
<dbReference type="EC" id="5.1.3.11" evidence="4"/>
<comment type="catalytic activity">
    <reaction evidence="1 4">
        <text>D-cellobiose = beta-D-glucosyl-(1-&gt;4)-D-mannopyranose</text>
        <dbReference type="Rhea" id="RHEA:23384"/>
        <dbReference type="ChEBI" id="CHEBI:17057"/>
        <dbReference type="ChEBI" id="CHEBI:47931"/>
        <dbReference type="EC" id="5.1.3.11"/>
    </reaction>
</comment>
<dbReference type="Proteomes" id="UP000270678">
    <property type="component" value="Chromosome"/>
</dbReference>
<dbReference type="InterPro" id="IPR028584">
    <property type="entry name" value="Cellobiose_2_epim"/>
</dbReference>
<sequence>MISFEQWSKELQQELQNNILKFWSEHSIDHVNGGFYGAIEQPMKLIPEADKGLVLNTRILWTFAAAYRTLQVPHYLEIANRAYQYLIEYFLDPDYGGFFWMVDYQGRPSNDKKQIYGQAFAIYALSEYYLATKHQSVLDLSIATYHLLEKHSYDSVYKGYVEALSRDWKETDNLCLSHKDLNEKKSMNTHLHILEAYTNLYRTWPSPELTASLTELIQVTKHHIIDSHQERFNLFFDESWNVKGDHISFGHDIEGSWLLVEAAEVLGDHELLKGIKQTAVAMAAAVLEAGVDDDGGIWNESSPNGLIDTNKDWWPQAEAMVGFFNAYQLSGEQRFEQAALRSWDFIQKYLIDHTYGEWYWGVSSDGSPLPRGPKVSAWKCPYHNSRACLEILERLKHQVLN</sequence>
<dbReference type="AlphaFoldDB" id="A0A3Q9I9V0"/>
<keyword evidence="3 4" id="KW-0413">Isomerase</keyword>
<evidence type="ECO:0000256" key="1">
    <source>
        <dbReference type="ARBA" id="ARBA00001470"/>
    </source>
</evidence>
<organism evidence="5 6">
    <name type="scientific">Paenibacillus lutimineralis</name>
    <dbReference type="NCBI Taxonomy" id="2707005"/>
    <lineage>
        <taxon>Bacteria</taxon>
        <taxon>Bacillati</taxon>
        <taxon>Bacillota</taxon>
        <taxon>Bacilli</taxon>
        <taxon>Bacillales</taxon>
        <taxon>Paenibacillaceae</taxon>
        <taxon>Paenibacillus</taxon>
    </lineage>
</organism>
<keyword evidence="6" id="KW-1185">Reference proteome</keyword>
<proteinExistence type="inferred from homology"/>
<dbReference type="OrthoDB" id="5141876at2"/>
<dbReference type="SUPFAM" id="SSF48208">
    <property type="entry name" value="Six-hairpin glycosidases"/>
    <property type="match status" value="1"/>
</dbReference>
<dbReference type="HAMAP" id="MF_00929">
    <property type="entry name" value="Cellobiose_2_epim"/>
    <property type="match status" value="1"/>
</dbReference>
<comment type="similarity">
    <text evidence="4">Belongs to the cellobiose 2-epimerase family.</text>
</comment>
<comment type="similarity">
    <text evidence="2">Belongs to the N-acylglucosamine 2-epimerase family.</text>
</comment>
<evidence type="ECO:0000256" key="2">
    <source>
        <dbReference type="ARBA" id="ARBA00008558"/>
    </source>
</evidence>
<evidence type="ECO:0000256" key="4">
    <source>
        <dbReference type="HAMAP-Rule" id="MF_00929"/>
    </source>
</evidence>
<dbReference type="Gene3D" id="1.50.10.10">
    <property type="match status" value="1"/>
</dbReference>
<dbReference type="GO" id="GO:0047736">
    <property type="term" value="F:cellobiose epimerase activity"/>
    <property type="evidence" value="ECO:0007669"/>
    <property type="project" value="UniProtKB-UniRule"/>
</dbReference>
<evidence type="ECO:0000256" key="3">
    <source>
        <dbReference type="ARBA" id="ARBA00023235"/>
    </source>
</evidence>
<name>A0A3Q9I9V0_9BACL</name>
<dbReference type="EMBL" id="CP034346">
    <property type="protein sequence ID" value="AZS14427.1"/>
    <property type="molecule type" value="Genomic_DNA"/>
</dbReference>
<dbReference type="PANTHER" id="PTHR15108">
    <property type="entry name" value="N-ACYLGLUCOSAMINE-2-EPIMERASE"/>
    <property type="match status" value="1"/>
</dbReference>
<dbReference type="InterPro" id="IPR010819">
    <property type="entry name" value="AGE/CE"/>
</dbReference>
<reference evidence="6" key="1">
    <citation type="submission" date="2018-12" db="EMBL/GenBank/DDBJ databases">
        <title>Complete genome sequence of Paenibacillus sp. MBLB1234.</title>
        <authorList>
            <person name="Nam Y.-D."/>
            <person name="Kang J."/>
            <person name="Chung W.-H."/>
            <person name="Park Y.S."/>
        </authorList>
    </citation>
    <scope>NUCLEOTIDE SEQUENCE [LARGE SCALE GENOMIC DNA]</scope>
    <source>
        <strain evidence="6">MBLB1234</strain>
    </source>
</reference>
<evidence type="ECO:0000313" key="5">
    <source>
        <dbReference type="EMBL" id="AZS14427.1"/>
    </source>
</evidence>
<protein>
    <recommendedName>
        <fullName evidence="4">Cellobiose 2-epimerase</fullName>
        <shortName evidence="4">CE</shortName>
        <ecNumber evidence="4">5.1.3.11</ecNumber>
    </recommendedName>
</protein>
<dbReference type="Pfam" id="PF07221">
    <property type="entry name" value="GlcNAc_2-epim"/>
    <property type="match status" value="1"/>
</dbReference>
<gene>
    <name evidence="5" type="ORF">EI981_08160</name>
</gene>
<dbReference type="KEGG" id="plut:EI981_08160"/>
<dbReference type="InterPro" id="IPR012341">
    <property type="entry name" value="6hp_glycosidase-like_sf"/>
</dbReference>
<dbReference type="InterPro" id="IPR008928">
    <property type="entry name" value="6-hairpin_glycosidase_sf"/>
</dbReference>
<accession>A0A3Q9I9V0</accession>